<comment type="caution">
    <text evidence="4">The sequence shown here is derived from an EMBL/GenBank/DDBJ whole genome shotgun (WGS) entry which is preliminary data.</text>
</comment>
<feature type="region of interest" description="Disordered" evidence="2">
    <location>
        <begin position="255"/>
        <end position="375"/>
    </location>
</feature>
<reference evidence="4 5" key="1">
    <citation type="submission" date="2018-09" db="EMBL/GenBank/DDBJ databases">
        <title>Characterization of the phylogenetic diversity of five novel species belonging to the genus Bifidobacterium.</title>
        <authorList>
            <person name="Lugli G.A."/>
            <person name="Duranti S."/>
            <person name="Milani C."/>
        </authorList>
    </citation>
    <scope>NUCLEOTIDE SEQUENCE [LARGE SCALE GENOMIC DNA]</scope>
    <source>
        <strain evidence="4 5">2020B</strain>
    </source>
</reference>
<evidence type="ECO:0000313" key="4">
    <source>
        <dbReference type="EMBL" id="RSX44935.1"/>
    </source>
</evidence>
<accession>A0A430F4P8</accession>
<dbReference type="PROSITE" id="PS50006">
    <property type="entry name" value="FHA_DOMAIN"/>
    <property type="match status" value="1"/>
</dbReference>
<evidence type="ECO:0000259" key="3">
    <source>
        <dbReference type="PROSITE" id="PS50006"/>
    </source>
</evidence>
<feature type="compositionally biased region" description="Polar residues" evidence="2">
    <location>
        <begin position="565"/>
        <end position="576"/>
    </location>
</feature>
<dbReference type="Pfam" id="PF25591">
    <property type="entry name" value="LRV_2"/>
    <property type="match status" value="1"/>
</dbReference>
<feature type="region of interest" description="Disordered" evidence="2">
    <location>
        <begin position="565"/>
        <end position="601"/>
    </location>
</feature>
<dbReference type="AlphaFoldDB" id="A0A430F4P8"/>
<dbReference type="Gene3D" id="2.60.200.20">
    <property type="match status" value="1"/>
</dbReference>
<feature type="compositionally biased region" description="Low complexity" evidence="2">
    <location>
        <begin position="365"/>
        <end position="375"/>
    </location>
</feature>
<protein>
    <recommendedName>
        <fullName evidence="3">FHA domain-containing protein</fullName>
    </recommendedName>
</protein>
<feature type="compositionally biased region" description="Low complexity" evidence="2">
    <location>
        <begin position="263"/>
        <end position="274"/>
    </location>
</feature>
<dbReference type="InterPro" id="IPR057893">
    <property type="entry name" value="LRV_2"/>
</dbReference>
<evidence type="ECO:0000256" key="1">
    <source>
        <dbReference type="ARBA" id="ARBA00022553"/>
    </source>
</evidence>
<feature type="domain" description="FHA" evidence="3">
    <location>
        <begin position="1"/>
        <end position="56"/>
    </location>
</feature>
<feature type="compositionally biased region" description="Basic and acidic residues" evidence="2">
    <location>
        <begin position="580"/>
        <end position="592"/>
    </location>
</feature>
<dbReference type="InterPro" id="IPR000253">
    <property type="entry name" value="FHA_dom"/>
</dbReference>
<organism evidence="4 5">
    <name type="scientific">Bifidobacterium castoris</name>
    <dbReference type="NCBI Taxonomy" id="2306972"/>
    <lineage>
        <taxon>Bacteria</taxon>
        <taxon>Bacillati</taxon>
        <taxon>Actinomycetota</taxon>
        <taxon>Actinomycetes</taxon>
        <taxon>Bifidobacteriales</taxon>
        <taxon>Bifidobacteriaceae</taxon>
        <taxon>Bifidobacterium</taxon>
    </lineage>
</organism>
<keyword evidence="5" id="KW-1185">Reference proteome</keyword>
<name>A0A430F4P8_9BIFI</name>
<feature type="compositionally biased region" description="Low complexity" evidence="2">
    <location>
        <begin position="318"/>
        <end position="329"/>
    </location>
</feature>
<dbReference type="SUPFAM" id="SSF49879">
    <property type="entry name" value="SMAD/FHA domain"/>
    <property type="match status" value="1"/>
</dbReference>
<feature type="compositionally biased region" description="Polar residues" evidence="2">
    <location>
        <begin position="307"/>
        <end position="317"/>
    </location>
</feature>
<evidence type="ECO:0000313" key="5">
    <source>
        <dbReference type="Proteomes" id="UP000288052"/>
    </source>
</evidence>
<proteinExistence type="predicted"/>
<keyword evidence="1" id="KW-0597">Phosphoprotein</keyword>
<dbReference type="InterPro" id="IPR008984">
    <property type="entry name" value="SMAD_FHA_dom_sf"/>
</dbReference>
<gene>
    <name evidence="4" type="ORF">D2E22_1923</name>
</gene>
<dbReference type="EMBL" id="QXGI01000011">
    <property type="protein sequence ID" value="RSX44935.1"/>
    <property type="molecule type" value="Genomic_DNA"/>
</dbReference>
<sequence length="700" mass="75953">MEIGRKPLRPVPSGGMRRIEILDDTRSMSKRHAEFSVKTDGNAILRDLNSTNGTFLVRPGNELVRLPGGSDFAMNDETVRLQFGDVPVDFVRFIDDDTTSKDDDVANLFDYALDNQPSEPEAADMSIDDILNLRAGEPTNIFNAGQVRSRAKELRQAEQQTFVPFSSPLNPLAVNDANDDDAQDAAPRDLFADAHDVAAGKIDEPAAKKEEFVPRMHDGPRHADRRNADSLVSVTELAQQHRPIPSLDIIQPQEPAAGATREPVSPTVSPTPSVHGEPSISTTMRPQQETTAQPQAAQTPTRPQQPSIWQTSMQSGVAMQPKPAQQPMQDTQTTEEPSGAEPRYDAAAQAAQPMQEPGVQPITRPEQAAQPIAQPVQSVQSVQPVQPVEQPSQPIVQPVQLVQAAQSIAQPVQPNTDTQPNAIVQPNMTAQPNAGAPYDASMRRPQQLQQPNVQTAAAQTPLINVELPRDISAVQQAQPQQPTQRHPAPSDAFAEQRNALHFDVIESTLQGPDAAASHEMTVTAVTAATPADSAAADATVPIEVAAPTHQTNFVAETTVTAGVSAGASTSEDTVVQNGADDDHDRFRRHDDDAPSLDETQTFTPAFEPGSVFERVANGDFDKPKELIEAGGYTSDDARRSDDFTEQFEMARHAELLPFLAMNPTLYDDLYEWLAAQSNADIDEALSRNPGYEDYRKAVGK</sequence>
<feature type="compositionally biased region" description="Low complexity" evidence="2">
    <location>
        <begin position="286"/>
        <end position="306"/>
    </location>
</feature>
<dbReference type="Pfam" id="PF00498">
    <property type="entry name" value="FHA"/>
    <property type="match status" value="1"/>
</dbReference>
<dbReference type="Proteomes" id="UP000288052">
    <property type="component" value="Unassembled WGS sequence"/>
</dbReference>
<evidence type="ECO:0000256" key="2">
    <source>
        <dbReference type="SAM" id="MobiDB-lite"/>
    </source>
</evidence>